<dbReference type="PANTHER" id="PTHR10127">
    <property type="entry name" value="DISCOIDIN, CUB, EGF, LAMININ , AND ZINC METALLOPROTEASE DOMAIN CONTAINING"/>
    <property type="match status" value="1"/>
</dbReference>
<organism evidence="5">
    <name type="scientific">Graphocephala atropunctata</name>
    <dbReference type="NCBI Taxonomy" id="36148"/>
    <lineage>
        <taxon>Eukaryota</taxon>
        <taxon>Metazoa</taxon>
        <taxon>Ecdysozoa</taxon>
        <taxon>Arthropoda</taxon>
        <taxon>Hexapoda</taxon>
        <taxon>Insecta</taxon>
        <taxon>Pterygota</taxon>
        <taxon>Neoptera</taxon>
        <taxon>Paraneoptera</taxon>
        <taxon>Hemiptera</taxon>
        <taxon>Auchenorrhyncha</taxon>
        <taxon>Membracoidea</taxon>
        <taxon>Cicadellidae</taxon>
        <taxon>Cicadellinae</taxon>
        <taxon>Cicadellini</taxon>
        <taxon>Graphocephala</taxon>
    </lineage>
</organism>
<keyword evidence="2" id="KW-0732">Signal</keyword>
<keyword evidence="1 2" id="KW-0862">Zinc</keyword>
<reference evidence="5" key="1">
    <citation type="submission" date="2015-11" db="EMBL/GenBank/DDBJ databases">
        <title>De novo transcriptome assembly of four potential Pierce s Disease insect vectors from Arizona vineyards.</title>
        <authorList>
            <person name="Tassone E.E."/>
        </authorList>
    </citation>
    <scope>NUCLEOTIDE SEQUENCE</scope>
</reference>
<dbReference type="AlphaFoldDB" id="A0A1B6MQ25"/>
<feature type="signal peptide" evidence="2">
    <location>
        <begin position="1"/>
        <end position="20"/>
    </location>
</feature>
<protein>
    <recommendedName>
        <fullName evidence="2">Metalloendopeptidase</fullName>
        <ecNumber evidence="2">3.4.24.-</ecNumber>
    </recommendedName>
</protein>
<dbReference type="PANTHER" id="PTHR10127:SF850">
    <property type="entry name" value="METALLOENDOPEPTIDASE"/>
    <property type="match status" value="1"/>
</dbReference>
<dbReference type="EMBL" id="GEBQ01001974">
    <property type="protein sequence ID" value="JAT38003.1"/>
    <property type="molecule type" value="Transcribed_RNA"/>
</dbReference>
<accession>A0A1B6MQ25</accession>
<feature type="region of interest" description="Disordered" evidence="3">
    <location>
        <begin position="227"/>
        <end position="248"/>
    </location>
</feature>
<feature type="binding site" evidence="1">
    <location>
        <position position="138"/>
    </location>
    <ligand>
        <name>Zn(2+)</name>
        <dbReference type="ChEBI" id="CHEBI:29105"/>
        <note>catalytic</note>
    </ligand>
</feature>
<keyword evidence="1" id="KW-1015">Disulfide bond</keyword>
<comment type="caution">
    <text evidence="1">Lacks conserved residue(s) required for the propagation of feature annotation.</text>
</comment>
<feature type="disulfide bond" evidence="1">
    <location>
        <begin position="63"/>
        <end position="218"/>
    </location>
</feature>
<sequence length="248" mass="29383">MNSLTTIVGVSILCVTTIQGLFFKDKSGIWPNSVVHYNVAPELTPEMKRSIKNAIEYLNSTTCLKWTERLPIYTLVRDYVSFQIFYKDQRNCRADLGYHMKGQQVILLGLDCYKSYPEGLERDTLLLHEMMHAMGFFHEHQRPDRDCYVEFRTPEIEQLPSNEILRDPPYWTDWPYDYQSITHYTESEGVYARDRRPIYRTDGTISEYDKQKIEFLYCNKPSFCNQPGNKKKCDEIKEEKRRNPDCPK</sequence>
<dbReference type="InterPro" id="IPR001506">
    <property type="entry name" value="Peptidase_M12A"/>
</dbReference>
<keyword evidence="1 2" id="KW-0482">Metalloprotease</keyword>
<keyword evidence="1 2" id="KW-0378">Hydrolase</keyword>
<proteinExistence type="predicted"/>
<dbReference type="PROSITE" id="PS51864">
    <property type="entry name" value="ASTACIN"/>
    <property type="match status" value="1"/>
</dbReference>
<evidence type="ECO:0000313" key="5">
    <source>
        <dbReference type="EMBL" id="JAT38003.1"/>
    </source>
</evidence>
<dbReference type="GO" id="GO:0006508">
    <property type="term" value="P:proteolysis"/>
    <property type="evidence" value="ECO:0007669"/>
    <property type="project" value="UniProtKB-KW"/>
</dbReference>
<evidence type="ECO:0000256" key="2">
    <source>
        <dbReference type="RuleBase" id="RU361183"/>
    </source>
</evidence>
<keyword evidence="1 2" id="KW-0479">Metal-binding</keyword>
<feature type="chain" id="PRO_5008447425" description="Metalloendopeptidase" evidence="2">
    <location>
        <begin position="21"/>
        <end position="248"/>
    </location>
</feature>
<gene>
    <name evidence="5" type="ORF">g.22997</name>
</gene>
<name>A0A1B6MQ25_9HEMI</name>
<evidence type="ECO:0000256" key="3">
    <source>
        <dbReference type="SAM" id="MobiDB-lite"/>
    </source>
</evidence>
<feature type="active site" evidence="1">
    <location>
        <position position="129"/>
    </location>
</feature>
<feature type="compositionally biased region" description="Basic and acidic residues" evidence="3">
    <location>
        <begin position="231"/>
        <end position="248"/>
    </location>
</feature>
<dbReference type="InterPro" id="IPR024079">
    <property type="entry name" value="MetalloPept_cat_dom_sf"/>
</dbReference>
<feature type="binding site" evidence="1">
    <location>
        <position position="132"/>
    </location>
    <ligand>
        <name>Zn(2+)</name>
        <dbReference type="ChEBI" id="CHEBI:29105"/>
        <note>catalytic</note>
    </ligand>
</feature>
<evidence type="ECO:0000256" key="1">
    <source>
        <dbReference type="PROSITE-ProRule" id="PRU01211"/>
    </source>
</evidence>
<evidence type="ECO:0000259" key="4">
    <source>
        <dbReference type="PROSITE" id="PS51864"/>
    </source>
</evidence>
<dbReference type="Gene3D" id="3.40.390.10">
    <property type="entry name" value="Collagenase (Catalytic Domain)"/>
    <property type="match status" value="1"/>
</dbReference>
<dbReference type="Pfam" id="PF01400">
    <property type="entry name" value="Astacin"/>
    <property type="match status" value="1"/>
</dbReference>
<comment type="cofactor">
    <cofactor evidence="1 2">
        <name>Zn(2+)</name>
        <dbReference type="ChEBI" id="CHEBI:29105"/>
    </cofactor>
    <text evidence="1 2">Binds 1 zinc ion per subunit.</text>
</comment>
<dbReference type="PRINTS" id="PR00480">
    <property type="entry name" value="ASTACIN"/>
</dbReference>
<keyword evidence="1 2" id="KW-0645">Protease</keyword>
<feature type="binding site" evidence="1">
    <location>
        <position position="128"/>
    </location>
    <ligand>
        <name>Zn(2+)</name>
        <dbReference type="ChEBI" id="CHEBI:29105"/>
        <note>catalytic</note>
    </ligand>
</feature>
<feature type="domain" description="Peptidase M12A" evidence="4">
    <location>
        <begin position="16"/>
        <end position="219"/>
    </location>
</feature>
<dbReference type="InterPro" id="IPR006026">
    <property type="entry name" value="Peptidase_Metallo"/>
</dbReference>
<dbReference type="GO" id="GO:0004222">
    <property type="term" value="F:metalloendopeptidase activity"/>
    <property type="evidence" value="ECO:0007669"/>
    <property type="project" value="UniProtKB-UniRule"/>
</dbReference>
<dbReference type="EC" id="3.4.24.-" evidence="2"/>
<dbReference type="GO" id="GO:0008270">
    <property type="term" value="F:zinc ion binding"/>
    <property type="evidence" value="ECO:0007669"/>
    <property type="project" value="UniProtKB-UniRule"/>
</dbReference>
<dbReference type="SMART" id="SM00235">
    <property type="entry name" value="ZnMc"/>
    <property type="match status" value="1"/>
</dbReference>
<dbReference type="SUPFAM" id="SSF55486">
    <property type="entry name" value="Metalloproteases ('zincins'), catalytic domain"/>
    <property type="match status" value="1"/>
</dbReference>